<dbReference type="EMBL" id="CP036275">
    <property type="protein sequence ID" value="QDU37802.1"/>
    <property type="molecule type" value="Genomic_DNA"/>
</dbReference>
<evidence type="ECO:0000256" key="2">
    <source>
        <dbReference type="SAM" id="MobiDB-lite"/>
    </source>
</evidence>
<keyword evidence="1" id="KW-0732">Signal</keyword>
<dbReference type="Gene3D" id="1.25.40.10">
    <property type="entry name" value="Tetratricopeptide repeat domain"/>
    <property type="match status" value="1"/>
</dbReference>
<accession>A0A517Z5N1</accession>
<organism evidence="3 4">
    <name type="scientific">Maioricimonas rarisocia</name>
    <dbReference type="NCBI Taxonomy" id="2528026"/>
    <lineage>
        <taxon>Bacteria</taxon>
        <taxon>Pseudomonadati</taxon>
        <taxon>Planctomycetota</taxon>
        <taxon>Planctomycetia</taxon>
        <taxon>Planctomycetales</taxon>
        <taxon>Planctomycetaceae</taxon>
        <taxon>Maioricimonas</taxon>
    </lineage>
</organism>
<protein>
    <recommendedName>
        <fullName evidence="5">FG-GAP repeat protein</fullName>
    </recommendedName>
</protein>
<dbReference type="InterPro" id="IPR028994">
    <property type="entry name" value="Integrin_alpha_N"/>
</dbReference>
<dbReference type="AlphaFoldDB" id="A0A517Z5N1"/>
<gene>
    <name evidence="3" type="ORF">Mal4_21190</name>
</gene>
<evidence type="ECO:0008006" key="5">
    <source>
        <dbReference type="Google" id="ProtNLM"/>
    </source>
</evidence>
<dbReference type="PANTHER" id="PTHR45460">
    <property type="entry name" value="SIMILAR TO CYSTEINE PROTEINASE"/>
    <property type="match status" value="1"/>
</dbReference>
<feature type="region of interest" description="Disordered" evidence="2">
    <location>
        <begin position="393"/>
        <end position="412"/>
    </location>
</feature>
<dbReference type="KEGG" id="mri:Mal4_21190"/>
<dbReference type="Pfam" id="PF13517">
    <property type="entry name" value="FG-GAP_3"/>
    <property type="match status" value="1"/>
</dbReference>
<evidence type="ECO:0000313" key="4">
    <source>
        <dbReference type="Proteomes" id="UP000320496"/>
    </source>
</evidence>
<dbReference type="InterPro" id="IPR011990">
    <property type="entry name" value="TPR-like_helical_dom_sf"/>
</dbReference>
<name>A0A517Z5N1_9PLAN</name>
<dbReference type="OrthoDB" id="221211at2"/>
<dbReference type="InterPro" id="IPR013517">
    <property type="entry name" value="FG-GAP"/>
</dbReference>
<sequence length="1230" mass="136755">MKKLLILPVVLALIAAAVWMWWSGGSGPQIPGGPARIIPPEQFLTALEHRNLAVGQLENFEFDEAADLLKDLAEQFPDDPLPARNIAVARVLKVGQMGQLQGESARTDAIADAEVALSELTKVEPDAAARHFLEGRLASEIDDPRRALDARLKAAEANPDRAALWFEYAQVARYSDDPAVQESAWEALAKAAALAPDNLFVLLQLLEAQAAQQDEAFLQTFEQARPLLEFLADGVKRRARIELKPFLDRAEAAARDGDWKTARTQIMLIGNVSRPDNAVRSDKDRIELHELDFVLTRFAPSFYEQAPQMPPKPPGIPVTFGAFETQPDLSEFGTLHDVAVADVDIDGRLDLCILAEDRLVILRRDESETWQPFLEAEVPDGFTHLVVADLDDDAGESPQRTAPPTDAEQDDPFFGCNQADIDFVVYGEAGVRVFENRRNPETEERTLVDRSDDSPALAELQECVFTLVADLDLDGDLDLLVSTRSQGVQLLARTQLWTFEDITVQSNVPESDFVPVAGVAVDWDDDVDIDVVLADADGRIGWLENLRHSTFRWRPWDVDLQGAVLSLDAAGLDDRAGWSIVAGGQAAASVVASTGSDGSIDATSLDGASGGRTLELWDYDNDGQLDLIACGAEGISIWRGDGAGGFTIEEKVLETVEWPASLVACDFGDFDEDGDLDLVAAGESGLTLLSNEGGNENGWISVTLASQYVAGGESTQTRRVNHYGYGCTLELKAGDLYQRRPVQRQRTHFGLGGREQADVVRIMWTNGVPQNIMQPATRQLVCEEETPKGSCPFLYTWNGQQFTFVTDLCWAAPLGLIDTRGGLMPCREWEYLLVEGDLLKPKDGEYILQVTEELWEAAYFDQIELIAVDHPADVEIYSNEKVGPAAIAEYHIHTVREKRHPVAASTHRGEDILPQVIARDDVYARPFVERRMQGYTEETWIELDLGELASDGDAPPDQITLFLTGWIFPTDTSINVALSQDESLPGPQPPSLWVPDVDGEWQQVIPFTGFPGGKTKTIAIDISNVFLTDDYRVRLATSMQLCWDEIFFTVDEQPAELREQSLQLLSADLHDRGFSKRSPRPHNAPDWYDYDDVRTEPAWPPMDGQFTRYGDVAELVRDADDRQVVMASGDEMTLRFAVPEEPLPEGWTRDFILHNIGWDKDADLNTLYGATAGPLPFRGMTAYPYVAPEQFPQTERHRRDMREFHTRRTGDRDFRRLIRNWQPGKELTGP</sequence>
<dbReference type="SUPFAM" id="SSF48452">
    <property type="entry name" value="TPR-like"/>
    <property type="match status" value="1"/>
</dbReference>
<evidence type="ECO:0000256" key="1">
    <source>
        <dbReference type="ARBA" id="ARBA00022729"/>
    </source>
</evidence>
<proteinExistence type="predicted"/>
<dbReference type="PANTHER" id="PTHR45460:SF2">
    <property type="entry name" value="ALPHA 1,3 GLUCANASE, GH71 FAMILY (EUROFUNG)"/>
    <property type="match status" value="1"/>
</dbReference>
<dbReference type="Proteomes" id="UP000320496">
    <property type="component" value="Chromosome"/>
</dbReference>
<keyword evidence="4" id="KW-1185">Reference proteome</keyword>
<evidence type="ECO:0000313" key="3">
    <source>
        <dbReference type="EMBL" id="QDU37802.1"/>
    </source>
</evidence>
<reference evidence="3 4" key="1">
    <citation type="submission" date="2019-02" db="EMBL/GenBank/DDBJ databases">
        <title>Deep-cultivation of Planctomycetes and their phenomic and genomic characterization uncovers novel biology.</title>
        <authorList>
            <person name="Wiegand S."/>
            <person name="Jogler M."/>
            <person name="Boedeker C."/>
            <person name="Pinto D."/>
            <person name="Vollmers J."/>
            <person name="Rivas-Marin E."/>
            <person name="Kohn T."/>
            <person name="Peeters S.H."/>
            <person name="Heuer A."/>
            <person name="Rast P."/>
            <person name="Oberbeckmann S."/>
            <person name="Bunk B."/>
            <person name="Jeske O."/>
            <person name="Meyerdierks A."/>
            <person name="Storesund J.E."/>
            <person name="Kallscheuer N."/>
            <person name="Luecker S."/>
            <person name="Lage O.M."/>
            <person name="Pohl T."/>
            <person name="Merkel B.J."/>
            <person name="Hornburger P."/>
            <person name="Mueller R.-W."/>
            <person name="Bruemmer F."/>
            <person name="Labrenz M."/>
            <person name="Spormann A.M."/>
            <person name="Op den Camp H."/>
            <person name="Overmann J."/>
            <person name="Amann R."/>
            <person name="Jetten M.S.M."/>
            <person name="Mascher T."/>
            <person name="Medema M.H."/>
            <person name="Devos D.P."/>
            <person name="Kaster A.-K."/>
            <person name="Ovreas L."/>
            <person name="Rohde M."/>
            <person name="Galperin M.Y."/>
            <person name="Jogler C."/>
        </authorList>
    </citation>
    <scope>NUCLEOTIDE SEQUENCE [LARGE SCALE GENOMIC DNA]</scope>
    <source>
        <strain evidence="3 4">Mal4</strain>
    </source>
</reference>
<dbReference type="SUPFAM" id="SSF69318">
    <property type="entry name" value="Integrin alpha N-terminal domain"/>
    <property type="match status" value="1"/>
</dbReference>
<dbReference type="RefSeq" id="WP_145369016.1">
    <property type="nucleotide sequence ID" value="NZ_CP036275.1"/>
</dbReference>